<reference evidence="1 2" key="1">
    <citation type="submission" date="2021-03" db="EMBL/GenBank/DDBJ databases">
        <title>Metabolic Capacity of the Antarctic Cyanobacterium Phormidium pseudopriestleyi that Sustains Oxygenic Photosynthesis in the Presence of Hydrogen Sulfide.</title>
        <authorList>
            <person name="Lumian J.E."/>
            <person name="Jungblut A.D."/>
            <person name="Dillon M.L."/>
            <person name="Hawes I."/>
            <person name="Doran P.T."/>
            <person name="Mackey T.J."/>
            <person name="Dick G.J."/>
            <person name="Grettenberger C.L."/>
            <person name="Sumner D.Y."/>
        </authorList>
    </citation>
    <scope>NUCLEOTIDE SEQUENCE [LARGE SCALE GENOMIC DNA]</scope>
    <source>
        <strain evidence="1 2">FRX01</strain>
    </source>
</reference>
<dbReference type="Proteomes" id="UP000664844">
    <property type="component" value="Unassembled WGS sequence"/>
</dbReference>
<evidence type="ECO:0000313" key="2">
    <source>
        <dbReference type="Proteomes" id="UP000664844"/>
    </source>
</evidence>
<comment type="caution">
    <text evidence="1">The sequence shown here is derived from an EMBL/GenBank/DDBJ whole genome shotgun (WGS) entry which is preliminary data.</text>
</comment>
<name>A0ABS3FLH6_9CYAN</name>
<dbReference type="EMBL" id="JAFLQW010000056">
    <property type="protein sequence ID" value="MBO0347956.1"/>
    <property type="molecule type" value="Genomic_DNA"/>
</dbReference>
<dbReference type="RefSeq" id="WP_207086529.1">
    <property type="nucleotide sequence ID" value="NZ_JAFLQW010000056.1"/>
</dbReference>
<accession>A0ABS3FLH6</accession>
<proteinExistence type="predicted"/>
<protein>
    <submittedName>
        <fullName evidence="1">Uncharacterized protein</fullName>
    </submittedName>
</protein>
<keyword evidence="2" id="KW-1185">Reference proteome</keyword>
<organism evidence="1 2">
    <name type="scientific">Phormidium pseudopriestleyi FRX01</name>
    <dbReference type="NCBI Taxonomy" id="1759528"/>
    <lineage>
        <taxon>Bacteria</taxon>
        <taxon>Bacillati</taxon>
        <taxon>Cyanobacteriota</taxon>
        <taxon>Cyanophyceae</taxon>
        <taxon>Oscillatoriophycideae</taxon>
        <taxon>Oscillatoriales</taxon>
        <taxon>Oscillatoriaceae</taxon>
        <taxon>Phormidium</taxon>
    </lineage>
</organism>
<sequence length="86" mass="9154">MNALLEFLTAVGTNPDQQLAFTNTPEKTMKLAGLTDLEQQGVQSGDAKQISALFAKEQTILAVACIDPVDDPLPDPDPPSDPDDSE</sequence>
<evidence type="ECO:0000313" key="1">
    <source>
        <dbReference type="EMBL" id="MBO0347956.1"/>
    </source>
</evidence>
<gene>
    <name evidence="1" type="ORF">J0895_02320</name>
</gene>